<dbReference type="PROSITE" id="PS51918">
    <property type="entry name" value="RADICAL_SAM"/>
    <property type="match status" value="1"/>
</dbReference>
<sequence length="358" mass="39255">MDSFGIYLHIPYCRSKCRYCDFYSSPGARGVPQPYVDALLRELKLKKNTRRPDTLYFGGGTPGLLSPAQVAQLVEAAAPLPGAEITLEANPDGVTAETLRGFRAAGVTRLSFGVQSADDAQLRRLGRTHTAARAAEALRLARDAGFPELCGDIMLALPHYTNAEFDATLALLRQGGCTHISAYLLKIEPGTAFARFPPDGLPDADAAADFYLYAVRQLEAAGYRQYEISNFARPGHEGRHNLLYWNCRDYLGIGPAAHSCMAGLRSYWPDDVHSFIDGSATEQEEGVCDAEDFLLMQLRLTRGLDLQEYARWGGHFTAPQQAFLRQCEAAGYARFDGGRLQLTPAGMVVQNAILENLL</sequence>
<evidence type="ECO:0000256" key="6">
    <source>
        <dbReference type="ARBA" id="ARBA00023004"/>
    </source>
</evidence>
<dbReference type="GO" id="GO:0046872">
    <property type="term" value="F:metal ion binding"/>
    <property type="evidence" value="ECO:0007669"/>
    <property type="project" value="UniProtKB-UniRule"/>
</dbReference>
<dbReference type="CDD" id="cd01335">
    <property type="entry name" value="Radical_SAM"/>
    <property type="match status" value="1"/>
</dbReference>
<evidence type="ECO:0000256" key="7">
    <source>
        <dbReference type="ARBA" id="ARBA00023014"/>
    </source>
</evidence>
<evidence type="ECO:0000256" key="8">
    <source>
        <dbReference type="ARBA" id="ARBA00023186"/>
    </source>
</evidence>
<dbReference type="Proteomes" id="UP000824031">
    <property type="component" value="Unassembled WGS sequence"/>
</dbReference>
<dbReference type="GO" id="GO:0006779">
    <property type="term" value="P:porphyrin-containing compound biosynthetic process"/>
    <property type="evidence" value="ECO:0007669"/>
    <property type="project" value="InterPro"/>
</dbReference>
<comment type="subcellular location">
    <subcellularLocation>
        <location evidence="9">Cytoplasm</location>
    </subcellularLocation>
</comment>
<gene>
    <name evidence="11" type="primary">hemW</name>
    <name evidence="11" type="ORF">H9810_01005</name>
</gene>
<keyword evidence="9" id="KW-0004">4Fe-4S</keyword>
<dbReference type="InterPro" id="IPR013785">
    <property type="entry name" value="Aldolase_TIM"/>
</dbReference>
<keyword evidence="7 9" id="KW-0411">Iron-sulfur</keyword>
<feature type="domain" description="Radical SAM core" evidence="10">
    <location>
        <begin position="1"/>
        <end position="224"/>
    </location>
</feature>
<dbReference type="Pfam" id="PF04055">
    <property type="entry name" value="Radical_SAM"/>
    <property type="match status" value="1"/>
</dbReference>
<evidence type="ECO:0000256" key="9">
    <source>
        <dbReference type="RuleBase" id="RU364116"/>
    </source>
</evidence>
<dbReference type="SUPFAM" id="SSF102114">
    <property type="entry name" value="Radical SAM enzymes"/>
    <property type="match status" value="1"/>
</dbReference>
<evidence type="ECO:0000259" key="10">
    <source>
        <dbReference type="PROSITE" id="PS51918"/>
    </source>
</evidence>
<dbReference type="InterPro" id="IPR004559">
    <property type="entry name" value="HemW-like"/>
</dbReference>
<dbReference type="GO" id="GO:0004109">
    <property type="term" value="F:coproporphyrinogen oxidase activity"/>
    <property type="evidence" value="ECO:0007669"/>
    <property type="project" value="InterPro"/>
</dbReference>
<dbReference type="SMART" id="SM00729">
    <property type="entry name" value="Elp3"/>
    <property type="match status" value="1"/>
</dbReference>
<dbReference type="SFLD" id="SFLDF00288">
    <property type="entry name" value="HemN-like__clustered_with_nucl"/>
    <property type="match status" value="1"/>
</dbReference>
<dbReference type="InterPro" id="IPR010723">
    <property type="entry name" value="HemN_C"/>
</dbReference>
<dbReference type="PANTHER" id="PTHR13932">
    <property type="entry name" value="COPROPORPHYRINIGEN III OXIDASE"/>
    <property type="match status" value="1"/>
</dbReference>
<evidence type="ECO:0000256" key="2">
    <source>
        <dbReference type="ARBA" id="ARBA00017228"/>
    </source>
</evidence>
<keyword evidence="6 9" id="KW-0408">Iron</keyword>
<keyword evidence="8 9" id="KW-0143">Chaperone</keyword>
<dbReference type="SFLD" id="SFLDG01065">
    <property type="entry name" value="anaerobic_coproporphyrinogen-I"/>
    <property type="match status" value="1"/>
</dbReference>
<dbReference type="NCBIfam" id="TIGR00539">
    <property type="entry name" value="hemN_rel"/>
    <property type="match status" value="1"/>
</dbReference>
<proteinExistence type="inferred from homology"/>
<dbReference type="SFLD" id="SFLDS00029">
    <property type="entry name" value="Radical_SAM"/>
    <property type="match status" value="1"/>
</dbReference>
<dbReference type="Gene3D" id="3.20.20.70">
    <property type="entry name" value="Aldolase class I"/>
    <property type="match status" value="1"/>
</dbReference>
<evidence type="ECO:0000313" key="12">
    <source>
        <dbReference type="Proteomes" id="UP000824031"/>
    </source>
</evidence>
<reference evidence="11" key="2">
    <citation type="submission" date="2021-04" db="EMBL/GenBank/DDBJ databases">
        <authorList>
            <person name="Gilroy R."/>
        </authorList>
    </citation>
    <scope>NUCLEOTIDE SEQUENCE</scope>
    <source>
        <strain evidence="11">3436</strain>
    </source>
</reference>
<dbReference type="SFLD" id="SFLDF00562">
    <property type="entry name" value="HemN-like__clustered_with_heat"/>
    <property type="match status" value="1"/>
</dbReference>
<comment type="function">
    <text evidence="9">Probably acts as a heme chaperone, transferring heme to an unknown acceptor. Binds one molecule of heme per monomer, possibly covalently. Binds 1 [4Fe-4S] cluster. The cluster is coordinated with 3 cysteines and an exchangeable S-adenosyl-L-methionine.</text>
</comment>
<dbReference type="AlphaFoldDB" id="A0A9D2F0G9"/>
<dbReference type="GO" id="GO:0051539">
    <property type="term" value="F:4 iron, 4 sulfur cluster binding"/>
    <property type="evidence" value="ECO:0007669"/>
    <property type="project" value="UniProtKB-UniRule"/>
</dbReference>
<keyword evidence="4 9" id="KW-0949">S-adenosyl-L-methionine</keyword>
<dbReference type="SFLD" id="SFLDG01082">
    <property type="entry name" value="B12-binding_domain_containing"/>
    <property type="match status" value="1"/>
</dbReference>
<keyword evidence="3 9" id="KW-0349">Heme</keyword>
<keyword evidence="5 9" id="KW-0479">Metal-binding</keyword>
<dbReference type="Pfam" id="PF06969">
    <property type="entry name" value="HemN_C"/>
    <property type="match status" value="1"/>
</dbReference>
<keyword evidence="9" id="KW-0963">Cytoplasm</keyword>
<evidence type="ECO:0000256" key="1">
    <source>
        <dbReference type="ARBA" id="ARBA00006100"/>
    </source>
</evidence>
<evidence type="ECO:0000256" key="3">
    <source>
        <dbReference type="ARBA" id="ARBA00022617"/>
    </source>
</evidence>
<organism evidence="11 12">
    <name type="scientific">Candidatus Gemmiger excrementavium</name>
    <dbReference type="NCBI Taxonomy" id="2838608"/>
    <lineage>
        <taxon>Bacteria</taxon>
        <taxon>Bacillati</taxon>
        <taxon>Bacillota</taxon>
        <taxon>Clostridia</taxon>
        <taxon>Eubacteriales</taxon>
        <taxon>Gemmiger</taxon>
    </lineage>
</organism>
<dbReference type="InterPro" id="IPR006638">
    <property type="entry name" value="Elp3/MiaA/NifB-like_rSAM"/>
</dbReference>
<comment type="similarity">
    <text evidence="1">Belongs to the anaerobic coproporphyrinogen-III oxidase family. HemW subfamily.</text>
</comment>
<comment type="caution">
    <text evidence="11">The sequence shown here is derived from an EMBL/GenBank/DDBJ whole genome shotgun (WGS) entry which is preliminary data.</text>
</comment>
<evidence type="ECO:0000313" key="11">
    <source>
        <dbReference type="EMBL" id="HIZ47284.1"/>
    </source>
</evidence>
<reference evidence="11" key="1">
    <citation type="journal article" date="2021" name="PeerJ">
        <title>Extensive microbial diversity within the chicken gut microbiome revealed by metagenomics and culture.</title>
        <authorList>
            <person name="Gilroy R."/>
            <person name="Ravi A."/>
            <person name="Getino M."/>
            <person name="Pursley I."/>
            <person name="Horton D.L."/>
            <person name="Alikhan N.F."/>
            <person name="Baker D."/>
            <person name="Gharbi K."/>
            <person name="Hall N."/>
            <person name="Watson M."/>
            <person name="Adriaenssens E.M."/>
            <person name="Foster-Nyarko E."/>
            <person name="Jarju S."/>
            <person name="Secka A."/>
            <person name="Antonio M."/>
            <person name="Oren A."/>
            <person name="Chaudhuri R.R."/>
            <person name="La Ragione R."/>
            <person name="Hildebrand F."/>
            <person name="Pallen M.J."/>
        </authorList>
    </citation>
    <scope>NUCLEOTIDE SEQUENCE</scope>
    <source>
        <strain evidence="11">3436</strain>
    </source>
</reference>
<dbReference type="InterPro" id="IPR034505">
    <property type="entry name" value="Coproporphyrinogen-III_oxidase"/>
</dbReference>
<protein>
    <recommendedName>
        <fullName evidence="2 9">Heme chaperone HemW</fullName>
    </recommendedName>
</protein>
<dbReference type="InterPro" id="IPR058240">
    <property type="entry name" value="rSAM_sf"/>
</dbReference>
<evidence type="ECO:0000256" key="4">
    <source>
        <dbReference type="ARBA" id="ARBA00022691"/>
    </source>
</evidence>
<dbReference type="PANTHER" id="PTHR13932:SF5">
    <property type="entry name" value="RADICAL S-ADENOSYL METHIONINE DOMAIN-CONTAINING PROTEIN 1, MITOCHONDRIAL"/>
    <property type="match status" value="1"/>
</dbReference>
<dbReference type="EMBL" id="DXBO01000016">
    <property type="protein sequence ID" value="HIZ47284.1"/>
    <property type="molecule type" value="Genomic_DNA"/>
</dbReference>
<dbReference type="GO" id="GO:0005737">
    <property type="term" value="C:cytoplasm"/>
    <property type="evidence" value="ECO:0007669"/>
    <property type="project" value="UniProtKB-SubCell"/>
</dbReference>
<name>A0A9D2F0G9_9FIRM</name>
<dbReference type="InterPro" id="IPR007197">
    <property type="entry name" value="rSAM"/>
</dbReference>
<accession>A0A9D2F0G9</accession>
<evidence type="ECO:0000256" key="5">
    <source>
        <dbReference type="ARBA" id="ARBA00022723"/>
    </source>
</evidence>